<dbReference type="Proteomes" id="UP001501803">
    <property type="component" value="Unassembled WGS sequence"/>
</dbReference>
<name>A0ABP7KKP9_9MICO</name>
<evidence type="ECO:0000313" key="2">
    <source>
        <dbReference type="Proteomes" id="UP001501803"/>
    </source>
</evidence>
<dbReference type="EMBL" id="BAABCN010000004">
    <property type="protein sequence ID" value="GAA3878247.1"/>
    <property type="molecule type" value="Genomic_DNA"/>
</dbReference>
<sequence length="67" mass="7416">MSTRYEIRIACALSETIRTAFSELRAVELSPTSTLLTGDIRDQSELHGLLARIADLGIDITEVRTQP</sequence>
<gene>
    <name evidence="1" type="ORF">GCM10022381_20830</name>
</gene>
<reference evidence="2" key="1">
    <citation type="journal article" date="2019" name="Int. J. Syst. Evol. Microbiol.">
        <title>The Global Catalogue of Microorganisms (GCM) 10K type strain sequencing project: providing services to taxonomists for standard genome sequencing and annotation.</title>
        <authorList>
            <consortium name="The Broad Institute Genomics Platform"/>
            <consortium name="The Broad Institute Genome Sequencing Center for Infectious Disease"/>
            <person name="Wu L."/>
            <person name="Ma J."/>
        </authorList>
    </citation>
    <scope>NUCLEOTIDE SEQUENCE [LARGE SCALE GENOMIC DNA]</scope>
    <source>
        <strain evidence="2">JCM 17021</strain>
    </source>
</reference>
<accession>A0ABP7KKP9</accession>
<proteinExistence type="predicted"/>
<comment type="caution">
    <text evidence="1">The sequence shown here is derived from an EMBL/GenBank/DDBJ whole genome shotgun (WGS) entry which is preliminary data.</text>
</comment>
<evidence type="ECO:0000313" key="1">
    <source>
        <dbReference type="EMBL" id="GAA3878247.1"/>
    </source>
</evidence>
<dbReference type="RefSeq" id="WP_345065896.1">
    <property type="nucleotide sequence ID" value="NZ_BAABCN010000004.1"/>
</dbReference>
<protein>
    <submittedName>
        <fullName evidence="1">Uncharacterized protein</fullName>
    </submittedName>
</protein>
<organism evidence="1 2">
    <name type="scientific">Leifsonia kafniensis</name>
    <dbReference type="NCBI Taxonomy" id="475957"/>
    <lineage>
        <taxon>Bacteria</taxon>
        <taxon>Bacillati</taxon>
        <taxon>Actinomycetota</taxon>
        <taxon>Actinomycetes</taxon>
        <taxon>Micrococcales</taxon>
        <taxon>Microbacteriaceae</taxon>
        <taxon>Leifsonia</taxon>
    </lineage>
</organism>
<keyword evidence="2" id="KW-1185">Reference proteome</keyword>